<organism evidence="1 2">
    <name type="scientific">Fusarium decemcellulare</name>
    <dbReference type="NCBI Taxonomy" id="57161"/>
    <lineage>
        <taxon>Eukaryota</taxon>
        <taxon>Fungi</taxon>
        <taxon>Dikarya</taxon>
        <taxon>Ascomycota</taxon>
        <taxon>Pezizomycotina</taxon>
        <taxon>Sordariomycetes</taxon>
        <taxon>Hypocreomycetidae</taxon>
        <taxon>Hypocreales</taxon>
        <taxon>Nectriaceae</taxon>
        <taxon>Fusarium</taxon>
        <taxon>Fusarium decemcellulare species complex</taxon>
    </lineage>
</organism>
<accession>A0ACC1S0B5</accession>
<evidence type="ECO:0000313" key="1">
    <source>
        <dbReference type="EMBL" id="KAJ3529427.1"/>
    </source>
</evidence>
<keyword evidence="2" id="KW-1185">Reference proteome</keyword>
<name>A0ACC1S0B5_9HYPO</name>
<sequence>MCPVVYEVCLIARPGLADWRHKYEELPIGDLAQGPAIQSLHKLPIMPYTSPFADIDIPLVDIWTMYMERRRDFPDDHTILVDGDTNRSYTFAQIRDLSATFGRGLRHSFEWQKGDVLAFFAPNDIDTGVVNLGVLWAGGVGSHANPTYTAEELAAQLIDSRAKALVTHKAFLQTARKAAELAALKPERILLLGGDKDESGRFTHWTKVTDQGAWFKPKKPTIDPQKDLAYLSYSSGTTGLPKGVMLTHYNVVANSHQFEKFDLKLLSWDLDAQLGVLPFFHIYGLGIVLNVSLLSGAKCVVMAKFDLAQACKLIQDHRLTFLYVPPPIILALGKHPMVSQYDLSSLRYINSAAAPLSRDLVEAVWERIGVIVKQGYGLTETSPTVSVQLFDEWKRYLGSIGKLIPNMQAKLVDNEGKELPPNEAGELLLKGPNVFSGYWNRPELNKETFTEDGWFKTGDVMYIDARGNLFITDRIKELIKYKGFQVPPAELEAKLIGRKDIADVCVIGVWNEDEHTEVPRAYVVLGDGVDGSEELAAEIVEWLGSRVGPPKRLRGGVRFIKEIPKSPSGKILRRILRDQIKKEEEEGPRARL</sequence>
<dbReference type="Proteomes" id="UP001148629">
    <property type="component" value="Unassembled WGS sequence"/>
</dbReference>
<gene>
    <name evidence="1" type="ORF">NM208_g9761</name>
</gene>
<comment type="caution">
    <text evidence="1">The sequence shown here is derived from an EMBL/GenBank/DDBJ whole genome shotgun (WGS) entry which is preliminary data.</text>
</comment>
<protein>
    <submittedName>
        <fullName evidence="1">Uncharacterized protein</fullName>
    </submittedName>
</protein>
<proteinExistence type="predicted"/>
<dbReference type="EMBL" id="JANRMS010001290">
    <property type="protein sequence ID" value="KAJ3529427.1"/>
    <property type="molecule type" value="Genomic_DNA"/>
</dbReference>
<evidence type="ECO:0000313" key="2">
    <source>
        <dbReference type="Proteomes" id="UP001148629"/>
    </source>
</evidence>
<reference evidence="1" key="1">
    <citation type="submission" date="2022-08" db="EMBL/GenBank/DDBJ databases">
        <title>Genome Sequence of Fusarium decemcellulare.</title>
        <authorList>
            <person name="Buettner E."/>
        </authorList>
    </citation>
    <scope>NUCLEOTIDE SEQUENCE</scope>
    <source>
        <strain evidence="1">Babe19</strain>
    </source>
</reference>